<comment type="caution">
    <text evidence="3">The sequence shown here is derived from an EMBL/GenBank/DDBJ whole genome shotgun (WGS) entry which is preliminary data.</text>
</comment>
<feature type="compositionally biased region" description="Basic and acidic residues" evidence="1">
    <location>
        <begin position="93"/>
        <end position="104"/>
    </location>
</feature>
<proteinExistence type="predicted"/>
<feature type="compositionally biased region" description="Low complexity" evidence="1">
    <location>
        <begin position="7"/>
        <end position="29"/>
    </location>
</feature>
<organism evidence="3 4">
    <name type="scientific">Streptomyces inhibens</name>
    <dbReference type="NCBI Taxonomy" id="2293571"/>
    <lineage>
        <taxon>Bacteria</taxon>
        <taxon>Bacillati</taxon>
        <taxon>Actinomycetota</taxon>
        <taxon>Actinomycetes</taxon>
        <taxon>Kitasatosporales</taxon>
        <taxon>Streptomycetaceae</taxon>
        <taxon>Streptomyces</taxon>
    </lineage>
</organism>
<sequence>MRRIKKLLTPLTAATTRARAAPDATPSASGFLTIGTTTYIDPRGSYPLDHRLNGYATLIINDTNHHITIVTERNHNDPPTPPPDQILAPGQRTETHRGDSVQVG</sequence>
<gene>
    <name evidence="3" type="ORF">DY245_35660</name>
</gene>
<evidence type="ECO:0000313" key="3">
    <source>
        <dbReference type="EMBL" id="REK85877.1"/>
    </source>
</evidence>
<name>A0A371PTV3_STRIH</name>
<evidence type="ECO:0000256" key="1">
    <source>
        <dbReference type="SAM" id="MobiDB-lite"/>
    </source>
</evidence>
<dbReference type="AlphaFoldDB" id="A0A371PTV3"/>
<dbReference type="Proteomes" id="UP000262477">
    <property type="component" value="Unassembled WGS sequence"/>
</dbReference>
<dbReference type="OrthoDB" id="4251214at2"/>
<dbReference type="RefSeq" id="WP_128511226.1">
    <property type="nucleotide sequence ID" value="NZ_QUAC01000395.1"/>
</dbReference>
<reference evidence="3 4" key="1">
    <citation type="submission" date="2018-08" db="EMBL/GenBank/DDBJ databases">
        <title>Streptomyces NEAU-D10 sp. nov., a novel Actinomycete isolated from soil.</title>
        <authorList>
            <person name="Jin L."/>
        </authorList>
    </citation>
    <scope>NUCLEOTIDE SEQUENCE [LARGE SCALE GENOMIC DNA]</scope>
    <source>
        <strain evidence="3 4">NEAU-D10</strain>
    </source>
</reference>
<protein>
    <submittedName>
        <fullName evidence="3">Uncharacterized protein</fullName>
    </submittedName>
</protein>
<evidence type="ECO:0000313" key="4">
    <source>
        <dbReference type="Proteomes" id="UP000262477"/>
    </source>
</evidence>
<evidence type="ECO:0000256" key="2">
    <source>
        <dbReference type="SAM" id="SignalP"/>
    </source>
</evidence>
<feature type="chain" id="PRO_5016993164" evidence="2">
    <location>
        <begin position="21"/>
        <end position="104"/>
    </location>
</feature>
<keyword evidence="4" id="KW-1185">Reference proteome</keyword>
<accession>A0A371PTV3</accession>
<feature type="region of interest" description="Disordered" evidence="1">
    <location>
        <begin position="72"/>
        <end position="104"/>
    </location>
</feature>
<feature type="region of interest" description="Disordered" evidence="1">
    <location>
        <begin position="1"/>
        <end position="31"/>
    </location>
</feature>
<feature type="signal peptide" evidence="2">
    <location>
        <begin position="1"/>
        <end position="20"/>
    </location>
</feature>
<keyword evidence="2" id="KW-0732">Signal</keyword>
<dbReference type="EMBL" id="QUAC01000395">
    <property type="protein sequence ID" value="REK85877.1"/>
    <property type="molecule type" value="Genomic_DNA"/>
</dbReference>